<evidence type="ECO:0000313" key="1">
    <source>
        <dbReference type="EMBL" id="RLV97499.1"/>
    </source>
</evidence>
<dbReference type="AlphaFoldDB" id="A0A3L8S6X9"/>
<reference evidence="1 2" key="1">
    <citation type="journal article" date="2018" name="Proc. R. Soc. B">
        <title>A non-coding region near Follistatin controls head colour polymorphism in the Gouldian finch.</title>
        <authorList>
            <person name="Toomey M.B."/>
            <person name="Marques C.I."/>
            <person name="Andrade P."/>
            <person name="Araujo P.M."/>
            <person name="Sabatino S."/>
            <person name="Gazda M.A."/>
            <person name="Afonso S."/>
            <person name="Lopes R.J."/>
            <person name="Corbo J.C."/>
            <person name="Carneiro M."/>
        </authorList>
    </citation>
    <scope>NUCLEOTIDE SEQUENCE [LARGE SCALE GENOMIC DNA]</scope>
    <source>
        <strain evidence="1">Red01</strain>
        <tissue evidence="1">Muscle</tissue>
    </source>
</reference>
<evidence type="ECO:0000313" key="2">
    <source>
        <dbReference type="Proteomes" id="UP000276834"/>
    </source>
</evidence>
<accession>A0A3L8S6X9</accession>
<comment type="caution">
    <text evidence="1">The sequence shown here is derived from an EMBL/GenBank/DDBJ whole genome shotgun (WGS) entry which is preliminary data.</text>
</comment>
<protein>
    <submittedName>
        <fullName evidence="1">Uncharacterized protein</fullName>
    </submittedName>
</protein>
<gene>
    <name evidence="1" type="ORF">DV515_00011718</name>
</gene>
<dbReference type="EMBL" id="QUSF01000056">
    <property type="protein sequence ID" value="RLV97499.1"/>
    <property type="molecule type" value="Genomic_DNA"/>
</dbReference>
<keyword evidence="2" id="KW-1185">Reference proteome</keyword>
<name>A0A3L8S6X9_CHLGU</name>
<proteinExistence type="predicted"/>
<organism evidence="1 2">
    <name type="scientific">Chloebia gouldiae</name>
    <name type="common">Gouldian finch</name>
    <name type="synonym">Erythrura gouldiae</name>
    <dbReference type="NCBI Taxonomy" id="44316"/>
    <lineage>
        <taxon>Eukaryota</taxon>
        <taxon>Metazoa</taxon>
        <taxon>Chordata</taxon>
        <taxon>Craniata</taxon>
        <taxon>Vertebrata</taxon>
        <taxon>Euteleostomi</taxon>
        <taxon>Archelosauria</taxon>
        <taxon>Archosauria</taxon>
        <taxon>Dinosauria</taxon>
        <taxon>Saurischia</taxon>
        <taxon>Theropoda</taxon>
        <taxon>Coelurosauria</taxon>
        <taxon>Aves</taxon>
        <taxon>Neognathae</taxon>
        <taxon>Neoaves</taxon>
        <taxon>Telluraves</taxon>
        <taxon>Australaves</taxon>
        <taxon>Passeriformes</taxon>
        <taxon>Passeroidea</taxon>
        <taxon>Passeridae</taxon>
        <taxon>Chloebia</taxon>
    </lineage>
</organism>
<dbReference type="Proteomes" id="UP000276834">
    <property type="component" value="Unassembled WGS sequence"/>
</dbReference>
<sequence length="523" mass="56705">MGLVSGVWQRGWTEMPQTDPEGALLALPTRSGHITGNYASHRSPACSCCIEEAMAQGFRSHMPLEKSQIPLWWLLDFPVPHHQCGAGARKSVMSCPSCTSPMCIHVPLALSLPVTPLGPGHVPALLPEVRAEQQCRIVWVGRDFKGQTPCSEQGHLQLHQAAQGPGLPVHHHHLTGMSWRHQPLPCCRYQPATQTRPGESGDTKNPFPKENLCSASSWIRSSEHLPRAPAAAPWISCPGLNHLTQKPWLIGRMAAHALQTLLASLPCPQDNFYHWEQIFVRCSFGARTVLPLSPSPRGSALRPCLVAFLQLWVIPAAISSLCWRALGAHLELRAPPKGQSCAKSCWGAVCGEPAGSLSPAHGVLEGGDPGLTQPFSSCISIIFCQKHWPVLHSADPPAMGCPLAVIEGSPSHPDPSQNLLLVVAMVALLSRTVTCFSDFWFLLGSILLALDGPCWWGHRLGAVSSHGRAAPHYVPLQCHIMRPDFFLRRAVTECRSPAHIPRLIRTSLASAGALLLVVMALVT</sequence>